<dbReference type="GO" id="GO:0004315">
    <property type="term" value="F:3-oxoacyl-[acyl-carrier-protein] synthase activity"/>
    <property type="evidence" value="ECO:0007669"/>
    <property type="project" value="InterPro"/>
</dbReference>
<evidence type="ECO:0000256" key="2">
    <source>
        <dbReference type="ARBA" id="ARBA00008642"/>
    </source>
</evidence>
<evidence type="ECO:0000256" key="5">
    <source>
        <dbReference type="ARBA" id="ARBA00022516"/>
    </source>
</evidence>
<dbReference type="InterPro" id="IPR013751">
    <property type="entry name" value="ACP_syn_III_N"/>
</dbReference>
<evidence type="ECO:0000256" key="3">
    <source>
        <dbReference type="ARBA" id="ARBA00012333"/>
    </source>
</evidence>
<dbReference type="InterPro" id="IPR013747">
    <property type="entry name" value="ACP_syn_III_C"/>
</dbReference>
<dbReference type="NCBIfam" id="NF006829">
    <property type="entry name" value="PRK09352.1"/>
    <property type="match status" value="1"/>
</dbReference>
<dbReference type="NCBIfam" id="TIGR00747">
    <property type="entry name" value="fabH"/>
    <property type="match status" value="1"/>
</dbReference>
<feature type="active site" evidence="13">
    <location>
        <position position="123"/>
    </location>
</feature>
<comment type="subunit">
    <text evidence="13">Homodimer.</text>
</comment>
<keyword evidence="17" id="KW-1185">Reference proteome</keyword>
<comment type="function">
    <text evidence="13">Catalyzes the condensation reaction of fatty acid synthesis by the addition to an acyl acceptor of two carbons from malonyl-ACP. Catalyzes the first condensation reaction which initiates fatty acid synthesis and may therefore play a role in governing the total rate of fatty acid production. Possesses both acetoacetyl-ACP synthase and acetyl transacylase activities. Its substrate specificity determines the biosynthesis of branched-chain and/or straight-chain of fatty acids.</text>
</comment>
<evidence type="ECO:0000256" key="11">
    <source>
        <dbReference type="ARBA" id="ARBA00023315"/>
    </source>
</evidence>
<keyword evidence="10 13" id="KW-0511">Multifunctional enzyme</keyword>
<evidence type="ECO:0000259" key="15">
    <source>
        <dbReference type="Pfam" id="PF08545"/>
    </source>
</evidence>
<feature type="region of interest" description="ACP-binding" evidence="13">
    <location>
        <begin position="265"/>
        <end position="269"/>
    </location>
</feature>
<comment type="pathway">
    <text evidence="1 13">Lipid metabolism; fatty acid biosynthesis.</text>
</comment>
<dbReference type="InterPro" id="IPR016039">
    <property type="entry name" value="Thiolase-like"/>
</dbReference>
<dbReference type="InterPro" id="IPR004655">
    <property type="entry name" value="FabH"/>
</dbReference>
<name>A0A918WR43_9BACT</name>
<comment type="domain">
    <text evidence="13">The last Arg residue of the ACP-binding site is essential for the weak association between ACP/AcpP and FabH.</text>
</comment>
<dbReference type="FunFam" id="3.40.47.10:FF:000004">
    <property type="entry name" value="3-oxoacyl-[acyl-carrier-protein] synthase 3"/>
    <property type="match status" value="1"/>
</dbReference>
<keyword evidence="11 13" id="KW-0012">Acyltransferase</keyword>
<dbReference type="EC" id="2.3.1.180" evidence="3 13"/>
<accession>A0A918WR43</accession>
<evidence type="ECO:0000256" key="10">
    <source>
        <dbReference type="ARBA" id="ARBA00023268"/>
    </source>
</evidence>
<reference evidence="16" key="1">
    <citation type="journal article" date="2014" name="Int. J. Syst. Evol. Microbiol.">
        <title>Complete genome sequence of Corynebacterium casei LMG S-19264T (=DSM 44701T), isolated from a smear-ripened cheese.</title>
        <authorList>
            <consortium name="US DOE Joint Genome Institute (JGI-PGF)"/>
            <person name="Walter F."/>
            <person name="Albersmeier A."/>
            <person name="Kalinowski J."/>
            <person name="Ruckert C."/>
        </authorList>
    </citation>
    <scope>NUCLEOTIDE SEQUENCE</scope>
    <source>
        <strain evidence="16">KCTC 12988</strain>
    </source>
</reference>
<dbReference type="Pfam" id="PF08541">
    <property type="entry name" value="ACP_syn_III_C"/>
    <property type="match status" value="1"/>
</dbReference>
<evidence type="ECO:0000256" key="6">
    <source>
        <dbReference type="ARBA" id="ARBA00022679"/>
    </source>
</evidence>
<dbReference type="GO" id="GO:0005737">
    <property type="term" value="C:cytoplasm"/>
    <property type="evidence" value="ECO:0007669"/>
    <property type="project" value="UniProtKB-SubCell"/>
</dbReference>
<organism evidence="16 17">
    <name type="scientific">Roseibacillus persicicus</name>
    <dbReference type="NCBI Taxonomy" id="454148"/>
    <lineage>
        <taxon>Bacteria</taxon>
        <taxon>Pseudomonadati</taxon>
        <taxon>Verrucomicrobiota</taxon>
        <taxon>Verrucomicrobiia</taxon>
        <taxon>Verrucomicrobiales</taxon>
        <taxon>Verrucomicrobiaceae</taxon>
        <taxon>Roseibacillus</taxon>
    </lineage>
</organism>
<keyword evidence="7 13" id="KW-0276">Fatty acid metabolism</keyword>
<dbReference type="SUPFAM" id="SSF53901">
    <property type="entry name" value="Thiolase-like"/>
    <property type="match status" value="1"/>
</dbReference>
<dbReference type="GO" id="GO:0006633">
    <property type="term" value="P:fatty acid biosynthetic process"/>
    <property type="evidence" value="ECO:0007669"/>
    <property type="project" value="UniProtKB-UniRule"/>
</dbReference>
<dbReference type="PANTHER" id="PTHR34069:SF2">
    <property type="entry name" value="BETA-KETOACYL-[ACYL-CARRIER-PROTEIN] SYNTHASE III"/>
    <property type="match status" value="1"/>
</dbReference>
<keyword evidence="8 13" id="KW-0443">Lipid metabolism</keyword>
<evidence type="ECO:0000313" key="17">
    <source>
        <dbReference type="Proteomes" id="UP000644507"/>
    </source>
</evidence>
<feature type="domain" description="Beta-ketoacyl-[acyl-carrier-protein] synthase III C-terminal" evidence="14">
    <location>
        <begin position="248"/>
        <end position="337"/>
    </location>
</feature>
<dbReference type="Proteomes" id="UP000644507">
    <property type="component" value="Unassembled WGS sequence"/>
</dbReference>
<comment type="catalytic activity">
    <reaction evidence="12">
        <text>malonyl-[ACP] + acetyl-CoA + H(+) = 3-oxobutanoyl-[ACP] + CO2 + CoA</text>
        <dbReference type="Rhea" id="RHEA:12080"/>
        <dbReference type="Rhea" id="RHEA-COMP:9623"/>
        <dbReference type="Rhea" id="RHEA-COMP:9625"/>
        <dbReference type="ChEBI" id="CHEBI:15378"/>
        <dbReference type="ChEBI" id="CHEBI:16526"/>
        <dbReference type="ChEBI" id="CHEBI:57287"/>
        <dbReference type="ChEBI" id="CHEBI:57288"/>
        <dbReference type="ChEBI" id="CHEBI:78449"/>
        <dbReference type="ChEBI" id="CHEBI:78450"/>
        <dbReference type="EC" id="2.3.1.180"/>
    </reaction>
    <physiologicalReaction direction="left-to-right" evidence="12">
        <dbReference type="Rhea" id="RHEA:12081"/>
    </physiologicalReaction>
</comment>
<proteinExistence type="inferred from homology"/>
<keyword evidence="6 13" id="KW-0808">Transferase</keyword>
<keyword evidence="9 13" id="KW-0275">Fatty acid biosynthesis</keyword>
<evidence type="ECO:0000259" key="14">
    <source>
        <dbReference type="Pfam" id="PF08541"/>
    </source>
</evidence>
<dbReference type="Gene3D" id="3.40.47.10">
    <property type="match status" value="1"/>
</dbReference>
<evidence type="ECO:0000256" key="9">
    <source>
        <dbReference type="ARBA" id="ARBA00023160"/>
    </source>
</evidence>
<evidence type="ECO:0000256" key="8">
    <source>
        <dbReference type="ARBA" id="ARBA00023098"/>
    </source>
</evidence>
<reference evidence="16" key="2">
    <citation type="submission" date="2020-09" db="EMBL/GenBank/DDBJ databases">
        <authorList>
            <person name="Sun Q."/>
            <person name="Kim S."/>
        </authorList>
    </citation>
    <scope>NUCLEOTIDE SEQUENCE</scope>
    <source>
        <strain evidence="16">KCTC 12988</strain>
    </source>
</reference>
<dbReference type="CDD" id="cd00830">
    <property type="entry name" value="KAS_III"/>
    <property type="match status" value="1"/>
</dbReference>
<comment type="subcellular location">
    <subcellularLocation>
        <location evidence="13">Cytoplasm</location>
    </subcellularLocation>
</comment>
<evidence type="ECO:0000256" key="13">
    <source>
        <dbReference type="HAMAP-Rule" id="MF_01815"/>
    </source>
</evidence>
<keyword evidence="5 13" id="KW-0444">Lipid biosynthesis</keyword>
<dbReference type="EMBL" id="BMXI01000021">
    <property type="protein sequence ID" value="GHC66512.1"/>
    <property type="molecule type" value="Genomic_DNA"/>
</dbReference>
<dbReference type="GO" id="GO:0033818">
    <property type="term" value="F:beta-ketoacyl-acyl-carrier-protein synthase III activity"/>
    <property type="evidence" value="ECO:0007669"/>
    <property type="project" value="UniProtKB-UniRule"/>
</dbReference>
<dbReference type="GO" id="GO:0044550">
    <property type="term" value="P:secondary metabolite biosynthetic process"/>
    <property type="evidence" value="ECO:0007669"/>
    <property type="project" value="TreeGrafter"/>
</dbReference>
<dbReference type="Pfam" id="PF08545">
    <property type="entry name" value="ACP_syn_III"/>
    <property type="match status" value="1"/>
</dbReference>
<evidence type="ECO:0000256" key="4">
    <source>
        <dbReference type="ARBA" id="ARBA00022490"/>
    </source>
</evidence>
<dbReference type="AlphaFoldDB" id="A0A918WR43"/>
<evidence type="ECO:0000256" key="12">
    <source>
        <dbReference type="ARBA" id="ARBA00051096"/>
    </source>
</evidence>
<feature type="active site" evidence="13">
    <location>
        <position position="294"/>
    </location>
</feature>
<evidence type="ECO:0000256" key="7">
    <source>
        <dbReference type="ARBA" id="ARBA00022832"/>
    </source>
</evidence>
<feature type="active site" evidence="13">
    <location>
        <position position="264"/>
    </location>
</feature>
<dbReference type="PANTHER" id="PTHR34069">
    <property type="entry name" value="3-OXOACYL-[ACYL-CARRIER-PROTEIN] SYNTHASE 3"/>
    <property type="match status" value="1"/>
</dbReference>
<dbReference type="HAMAP" id="MF_01815">
    <property type="entry name" value="FabH"/>
    <property type="match status" value="1"/>
</dbReference>
<evidence type="ECO:0000256" key="1">
    <source>
        <dbReference type="ARBA" id="ARBA00005194"/>
    </source>
</evidence>
<dbReference type="RefSeq" id="WP_229809602.1">
    <property type="nucleotide sequence ID" value="NZ_BMXI01000021.1"/>
</dbReference>
<gene>
    <name evidence="13 16" type="primary">fabH</name>
    <name evidence="16" type="ORF">GCM10007100_38010</name>
</gene>
<protein>
    <recommendedName>
        <fullName evidence="3 13">Beta-ketoacyl-[acyl-carrier-protein] synthase III</fullName>
        <shortName evidence="13">Beta-ketoacyl-ACP synthase III</shortName>
        <shortName evidence="13">KAS III</shortName>
        <ecNumber evidence="3 13">2.3.1.180</ecNumber>
    </recommendedName>
    <alternativeName>
        <fullName evidence="13">3-oxoacyl-[acyl-carrier-protein] synthase 3</fullName>
    </alternativeName>
    <alternativeName>
        <fullName evidence="13">3-oxoacyl-[acyl-carrier-protein] synthase III</fullName>
    </alternativeName>
</protein>
<keyword evidence="4 13" id="KW-0963">Cytoplasm</keyword>
<evidence type="ECO:0000313" key="16">
    <source>
        <dbReference type="EMBL" id="GHC66512.1"/>
    </source>
</evidence>
<sequence length="337" mass="35996">MSKTTSKPESQVPVMIAGTGSYLPEKILTNADLESLVDTSDEWITSRTGIKERRIAAEGEFTSHMATKAAEKALEQAKIDPSDLDLIIVATITPDTLTPATACYVQQNLGSRKAVAFDISAACSGFLYAMKIAKRLISDGAFQNALIIGAEKLSSFVNWEDRNTCILFGDGAGAAVLRRSEEGEGNIIATDIGTDGAQTHLLNIPGGGSACPITIENADQRLASLAMLGKEVFKHAVTRMKQSAETVLERANIAPEDVKLVIPHQANLRIIGAIADRLTVPTERVFTNLQKYGNTSAAAVAIALDEAHRSGRFERGDKIVLVVFGAGLTWAAAAIEW</sequence>
<feature type="domain" description="Beta-ketoacyl-[acyl-carrier-protein] synthase III N-terminal" evidence="15">
    <location>
        <begin position="117"/>
        <end position="196"/>
    </location>
</feature>
<comment type="similarity">
    <text evidence="2 13">Belongs to the thiolase-like superfamily. FabH family.</text>
</comment>
<comment type="caution">
    <text evidence="16">The sequence shown here is derived from an EMBL/GenBank/DDBJ whole genome shotgun (WGS) entry which is preliminary data.</text>
</comment>